<keyword evidence="1" id="KW-0472">Membrane</keyword>
<dbReference type="RefSeq" id="WP_031538958.1">
    <property type="nucleotide sequence ID" value="NZ_JBBMFN010000089.1"/>
</dbReference>
<keyword evidence="1" id="KW-1133">Transmembrane helix</keyword>
<organism evidence="2 3">
    <name type="scientific">Niallia hominis</name>
    <dbReference type="NCBI Taxonomy" id="3133173"/>
    <lineage>
        <taxon>Bacteria</taxon>
        <taxon>Bacillati</taxon>
        <taxon>Bacillota</taxon>
        <taxon>Bacilli</taxon>
        <taxon>Bacillales</taxon>
        <taxon>Bacillaceae</taxon>
        <taxon>Niallia</taxon>
    </lineage>
</organism>
<evidence type="ECO:0000256" key="1">
    <source>
        <dbReference type="SAM" id="Phobius"/>
    </source>
</evidence>
<evidence type="ECO:0000313" key="3">
    <source>
        <dbReference type="Proteomes" id="UP001465426"/>
    </source>
</evidence>
<accession>A0ABV1F4K2</accession>
<keyword evidence="1" id="KW-0812">Transmembrane</keyword>
<keyword evidence="3" id="KW-1185">Reference proteome</keyword>
<dbReference type="EMBL" id="JBBMFN010000089">
    <property type="protein sequence ID" value="MEQ2468277.1"/>
    <property type="molecule type" value="Genomic_DNA"/>
</dbReference>
<reference evidence="2 3" key="1">
    <citation type="submission" date="2024-03" db="EMBL/GenBank/DDBJ databases">
        <title>Human intestinal bacterial collection.</title>
        <authorList>
            <person name="Pauvert C."/>
            <person name="Hitch T.C.A."/>
            <person name="Clavel T."/>
        </authorList>
    </citation>
    <scope>NUCLEOTIDE SEQUENCE [LARGE SCALE GENOMIC DNA]</scope>
    <source>
        <strain evidence="2 3">CLA-SR-H024</strain>
    </source>
</reference>
<dbReference type="Proteomes" id="UP001465426">
    <property type="component" value="Unassembled WGS sequence"/>
</dbReference>
<sequence length="67" mass="7949">MRKILITIGIVLYAVLFSFLYKLQLGSIGFFLLSLLFFKLAKKKQSDQNKVEKEKKNFYFKEKLNKP</sequence>
<name>A0ABV1F4K2_9BACI</name>
<gene>
    <name evidence="2" type="ORF">WMO63_21700</name>
</gene>
<proteinExistence type="predicted"/>
<feature type="transmembrane region" description="Helical" evidence="1">
    <location>
        <begin position="6"/>
        <end position="38"/>
    </location>
</feature>
<comment type="caution">
    <text evidence="2">The sequence shown here is derived from an EMBL/GenBank/DDBJ whole genome shotgun (WGS) entry which is preliminary data.</text>
</comment>
<evidence type="ECO:0000313" key="2">
    <source>
        <dbReference type="EMBL" id="MEQ2468277.1"/>
    </source>
</evidence>
<evidence type="ECO:0008006" key="4">
    <source>
        <dbReference type="Google" id="ProtNLM"/>
    </source>
</evidence>
<protein>
    <recommendedName>
        <fullName evidence="4">ATP synthase F0 subunit 8</fullName>
    </recommendedName>
</protein>